<reference evidence="1" key="1">
    <citation type="journal article" date="2021" name="Proc. Natl. Acad. Sci. U.S.A.">
        <title>A Catalog of Tens of Thousands of Viruses from Human Metagenomes Reveals Hidden Associations with Chronic Diseases.</title>
        <authorList>
            <person name="Tisza M.J."/>
            <person name="Buck C.B."/>
        </authorList>
    </citation>
    <scope>NUCLEOTIDE SEQUENCE</scope>
    <source>
        <strain evidence="1">CttFh17</strain>
    </source>
</reference>
<organism evidence="1">
    <name type="scientific">Siphoviridae sp. cttFh17</name>
    <dbReference type="NCBI Taxonomy" id="2826491"/>
    <lineage>
        <taxon>Viruses</taxon>
        <taxon>Duplodnaviria</taxon>
        <taxon>Heunggongvirae</taxon>
        <taxon>Uroviricota</taxon>
        <taxon>Caudoviricetes</taxon>
    </lineage>
</organism>
<protein>
    <submittedName>
        <fullName evidence="1">Uncharacterized protein</fullName>
    </submittedName>
</protein>
<name>A0A8S5NIP2_9CAUD</name>
<proteinExistence type="predicted"/>
<dbReference type="EMBL" id="BK015176">
    <property type="protein sequence ID" value="DAD94545.1"/>
    <property type="molecule type" value="Genomic_DNA"/>
</dbReference>
<accession>A0A8S5NIP2</accession>
<evidence type="ECO:0000313" key="1">
    <source>
        <dbReference type="EMBL" id="DAD94545.1"/>
    </source>
</evidence>
<sequence>MPLVVFSRSQSYLKTSYRLILTLRIGIHI</sequence>